<name>A0A8S1J1P2_9CHLO</name>
<dbReference type="Pfam" id="PF01814">
    <property type="entry name" value="Hemerythrin"/>
    <property type="match status" value="1"/>
</dbReference>
<dbReference type="AlphaFoldDB" id="A0A8S1J1P2"/>
<dbReference type="EMBL" id="CAJHUC010001408">
    <property type="protein sequence ID" value="CAD7701020.1"/>
    <property type="molecule type" value="Genomic_DNA"/>
</dbReference>
<sequence>MFPALKRKGGASKRVPLGAILALAGQPPPDRAKSQDVQSLSDGDLRGRLGELGVDAAADAPRESLETALGIVASPDFWRRHHDLHPNKSRVKNWLWVHSRFRTQAHDLVEMAEALSKDGNAPKSNLRAKFAKFSGKIESHSQFEDTQLFKYFYDHHPSCKAEMDDLQKQHTDLRQAQGINAALEKDGADMGEVLLLLKAYEEELLRHLEAEERALVHRWLNLDAQQYKQYRTYLSWVYGAMY</sequence>
<gene>
    <name evidence="3" type="ORF">OSTQU699_LOCUS6379</name>
</gene>
<evidence type="ECO:0000313" key="3">
    <source>
        <dbReference type="EMBL" id="CAD7701020.1"/>
    </source>
</evidence>
<accession>A0A8S1J1P2</accession>
<proteinExistence type="predicted"/>
<dbReference type="Gene3D" id="1.20.120.520">
    <property type="entry name" value="nmb1532 protein domain like"/>
    <property type="match status" value="1"/>
</dbReference>
<organism evidence="3 4">
    <name type="scientific">Ostreobium quekettii</name>
    <dbReference type="NCBI Taxonomy" id="121088"/>
    <lineage>
        <taxon>Eukaryota</taxon>
        <taxon>Viridiplantae</taxon>
        <taxon>Chlorophyta</taxon>
        <taxon>core chlorophytes</taxon>
        <taxon>Ulvophyceae</taxon>
        <taxon>TCBD clade</taxon>
        <taxon>Bryopsidales</taxon>
        <taxon>Ostreobineae</taxon>
        <taxon>Ostreobiaceae</taxon>
        <taxon>Ostreobium</taxon>
    </lineage>
</organism>
<dbReference type="InterPro" id="IPR012312">
    <property type="entry name" value="Hemerythrin-like"/>
</dbReference>
<dbReference type="Proteomes" id="UP000708148">
    <property type="component" value="Unassembled WGS sequence"/>
</dbReference>
<comment type="caution">
    <text evidence="3">The sequence shown here is derived from an EMBL/GenBank/DDBJ whole genome shotgun (WGS) entry which is preliminary data.</text>
</comment>
<protein>
    <recommendedName>
        <fullName evidence="2">Hemerythrin-like domain-containing protein</fullName>
    </recommendedName>
</protein>
<dbReference type="OrthoDB" id="58701at2759"/>
<evidence type="ECO:0000256" key="1">
    <source>
        <dbReference type="SAM" id="MobiDB-lite"/>
    </source>
</evidence>
<reference evidence="3" key="1">
    <citation type="submission" date="2020-12" db="EMBL/GenBank/DDBJ databases">
        <authorList>
            <person name="Iha C."/>
        </authorList>
    </citation>
    <scope>NUCLEOTIDE SEQUENCE</scope>
</reference>
<evidence type="ECO:0000313" key="4">
    <source>
        <dbReference type="Proteomes" id="UP000708148"/>
    </source>
</evidence>
<feature type="region of interest" description="Disordered" evidence="1">
    <location>
        <begin position="24"/>
        <end position="43"/>
    </location>
</feature>
<feature type="domain" description="Hemerythrin-like" evidence="2">
    <location>
        <begin position="97"/>
        <end position="216"/>
    </location>
</feature>
<evidence type="ECO:0000259" key="2">
    <source>
        <dbReference type="Pfam" id="PF01814"/>
    </source>
</evidence>
<keyword evidence="4" id="KW-1185">Reference proteome</keyword>